<evidence type="ECO:0000256" key="2">
    <source>
        <dbReference type="SAM" id="SignalP"/>
    </source>
</evidence>
<sequence>MKFKKQFIFFMIIAILVSTTINAYAKEKKDTNEGKIILLDAGHGGFDGGAQSKNGTIEKDINLAITLKLKSNLEAKGYKVFMTRDNDDGLYDKGKTVKNKKVQDLTRRVELKKETKCDAFVSIHQNMFPQGKYKGAQVWYASNEKSKKLAESLQDSLKANVDPNNNRVCKPAGEQYKILRDNYEGASVIIECGFLSNYEEEQNLKSDKYQEKLAEAIGLGVDKYFKE</sequence>
<evidence type="ECO:0000259" key="3">
    <source>
        <dbReference type="SMART" id="SM00646"/>
    </source>
</evidence>
<dbReference type="InterPro" id="IPR014234">
    <property type="entry name" value="Spore_CwlD"/>
</dbReference>
<dbReference type="SMART" id="SM00646">
    <property type="entry name" value="Ami_3"/>
    <property type="match status" value="1"/>
</dbReference>
<keyword evidence="1" id="KW-0378">Hydrolase</keyword>
<dbReference type="GO" id="GO:0009253">
    <property type="term" value="P:peptidoglycan catabolic process"/>
    <property type="evidence" value="ECO:0007669"/>
    <property type="project" value="InterPro"/>
</dbReference>
<dbReference type="Pfam" id="PF01520">
    <property type="entry name" value="Amidase_3"/>
    <property type="match status" value="1"/>
</dbReference>
<evidence type="ECO:0000313" key="5">
    <source>
        <dbReference type="Proteomes" id="UP000184310"/>
    </source>
</evidence>
<proteinExistence type="predicted"/>
<dbReference type="GO" id="GO:0030288">
    <property type="term" value="C:outer membrane-bounded periplasmic space"/>
    <property type="evidence" value="ECO:0007669"/>
    <property type="project" value="TreeGrafter"/>
</dbReference>
<dbReference type="Gene3D" id="3.40.630.40">
    <property type="entry name" value="Zn-dependent exopeptidases"/>
    <property type="match status" value="1"/>
</dbReference>
<gene>
    <name evidence="4" type="ORF">SAMN02745163_02575</name>
</gene>
<dbReference type="InterPro" id="IPR002508">
    <property type="entry name" value="MurNAc-LAA_cat"/>
</dbReference>
<evidence type="ECO:0000256" key="1">
    <source>
        <dbReference type="ARBA" id="ARBA00022801"/>
    </source>
</evidence>
<keyword evidence="5" id="KW-1185">Reference proteome</keyword>
<dbReference type="NCBIfam" id="TIGR02883">
    <property type="entry name" value="spore_cwlD"/>
    <property type="match status" value="1"/>
</dbReference>
<dbReference type="OrthoDB" id="9806267at2"/>
<evidence type="ECO:0000313" key="4">
    <source>
        <dbReference type="EMBL" id="SHJ77730.1"/>
    </source>
</evidence>
<feature type="signal peptide" evidence="2">
    <location>
        <begin position="1"/>
        <end position="25"/>
    </location>
</feature>
<dbReference type="EMBL" id="FQZB01000010">
    <property type="protein sequence ID" value="SHJ77730.1"/>
    <property type="molecule type" value="Genomic_DNA"/>
</dbReference>
<dbReference type="SUPFAM" id="SSF53187">
    <property type="entry name" value="Zn-dependent exopeptidases"/>
    <property type="match status" value="1"/>
</dbReference>
<dbReference type="CDD" id="cd02696">
    <property type="entry name" value="MurNAc-LAA"/>
    <property type="match status" value="1"/>
</dbReference>
<dbReference type="PANTHER" id="PTHR30404:SF0">
    <property type="entry name" value="N-ACETYLMURAMOYL-L-ALANINE AMIDASE AMIC"/>
    <property type="match status" value="1"/>
</dbReference>
<dbReference type="PANTHER" id="PTHR30404">
    <property type="entry name" value="N-ACETYLMURAMOYL-L-ALANINE AMIDASE"/>
    <property type="match status" value="1"/>
</dbReference>
<dbReference type="Proteomes" id="UP000184310">
    <property type="component" value="Unassembled WGS sequence"/>
</dbReference>
<feature type="domain" description="MurNAc-LAA" evidence="3">
    <location>
        <begin position="109"/>
        <end position="222"/>
    </location>
</feature>
<dbReference type="RefSeq" id="WP_072988166.1">
    <property type="nucleotide sequence ID" value="NZ_FQZB01000010.1"/>
</dbReference>
<dbReference type="InterPro" id="IPR050695">
    <property type="entry name" value="N-acetylmuramoyl_amidase_3"/>
</dbReference>
<feature type="chain" id="PRO_5009919398" evidence="2">
    <location>
        <begin position="26"/>
        <end position="227"/>
    </location>
</feature>
<dbReference type="STRING" id="1121302.SAMN02745163_02575"/>
<organism evidence="4 5">
    <name type="scientific">Clostridium cavendishii DSM 21758</name>
    <dbReference type="NCBI Taxonomy" id="1121302"/>
    <lineage>
        <taxon>Bacteria</taxon>
        <taxon>Bacillati</taxon>
        <taxon>Bacillota</taxon>
        <taxon>Clostridia</taxon>
        <taxon>Eubacteriales</taxon>
        <taxon>Clostridiaceae</taxon>
        <taxon>Clostridium</taxon>
    </lineage>
</organism>
<keyword evidence="2" id="KW-0732">Signal</keyword>
<protein>
    <submittedName>
        <fullName evidence="4">N-acetylmuramoyl-L-alanine amidase</fullName>
    </submittedName>
</protein>
<reference evidence="4 5" key="1">
    <citation type="submission" date="2016-11" db="EMBL/GenBank/DDBJ databases">
        <authorList>
            <person name="Jaros S."/>
            <person name="Januszkiewicz K."/>
            <person name="Wedrychowicz H."/>
        </authorList>
    </citation>
    <scope>NUCLEOTIDE SEQUENCE [LARGE SCALE GENOMIC DNA]</scope>
    <source>
        <strain evidence="4 5">DSM 21758</strain>
    </source>
</reference>
<name>A0A1M6M2U9_9CLOT</name>
<dbReference type="AlphaFoldDB" id="A0A1M6M2U9"/>
<accession>A0A1M6M2U9</accession>
<dbReference type="GO" id="GO:0008745">
    <property type="term" value="F:N-acetylmuramoyl-L-alanine amidase activity"/>
    <property type="evidence" value="ECO:0007669"/>
    <property type="project" value="InterPro"/>
</dbReference>